<accession>A0A0L6VBS0</accession>
<dbReference type="OrthoDB" id="2501173at2759"/>
<dbReference type="VEuPathDB" id="FungiDB:VP01_201g6"/>
<feature type="transmembrane region" description="Helical" evidence="2">
    <location>
        <begin position="272"/>
        <end position="294"/>
    </location>
</feature>
<feature type="compositionally biased region" description="Polar residues" evidence="1">
    <location>
        <begin position="237"/>
        <end position="252"/>
    </location>
</feature>
<feature type="compositionally biased region" description="Polar residues" evidence="1">
    <location>
        <begin position="423"/>
        <end position="440"/>
    </location>
</feature>
<sequence>MPLYDNKPSVINTRRPKVYQQERLSVPLRFQTSHPLLARHPGKITTSSSAVGSLDTPSRKLSSVATSRTRLDRGRRALVDEPRKPESAATTDGTAKPPPAATPSPETARKRVPVVKQVIASTNPPTKLAATPDDAAKPTSKSSSTPPPSNSPATPPAKARVVDPNSPAPTTPSPTNSRTANINTNSLPAKSTPLPSPTPTSETSRGAAAKEDKPASRATPAASKPPVETIPSPSPNPSAAETVTPNTQTETPKITKAPESDSQGNTSQLTSIAIGVACAASLAIFAILVVIFKIRVSRKRSRRQERFGDDFFGSHDRLSFSDSDGSGSKPLFVPPRPIASQVSSSTPGAEKPMTSGYPNLTGIGAHSPRAQSLADSARTYPPAPLNLQSSAYSHFPPRPPRSPLRPQATHNPGVYHRAPQGISGPQSYTPDNQSVYSSHSARGKAEMSEFYGQPTPDYNYALEYLNNYYPTSHADSTYQASHAPGDIIGMDLMHVEDRPYDARYTVDRNGVLNNYAPSIRGAGTRDSDYYYKKRIP</sequence>
<name>A0A0L6VBS0_9BASI</name>
<feature type="region of interest" description="Disordered" evidence="1">
    <location>
        <begin position="309"/>
        <end position="440"/>
    </location>
</feature>
<keyword evidence="2" id="KW-0472">Membrane</keyword>
<proteinExistence type="predicted"/>
<feature type="compositionally biased region" description="Basic and acidic residues" evidence="1">
    <location>
        <begin position="309"/>
        <end position="319"/>
    </location>
</feature>
<comment type="caution">
    <text evidence="3">The sequence shown here is derived from an EMBL/GenBank/DDBJ whole genome shotgun (WGS) entry which is preliminary data.</text>
</comment>
<dbReference type="AlphaFoldDB" id="A0A0L6VBS0"/>
<gene>
    <name evidence="3" type="ORF">VP01_201g6</name>
</gene>
<dbReference type="STRING" id="27349.A0A0L6VBS0"/>
<organism evidence="3 4">
    <name type="scientific">Puccinia sorghi</name>
    <dbReference type="NCBI Taxonomy" id="27349"/>
    <lineage>
        <taxon>Eukaryota</taxon>
        <taxon>Fungi</taxon>
        <taxon>Dikarya</taxon>
        <taxon>Basidiomycota</taxon>
        <taxon>Pucciniomycotina</taxon>
        <taxon>Pucciniomycetes</taxon>
        <taxon>Pucciniales</taxon>
        <taxon>Pucciniaceae</taxon>
        <taxon>Puccinia</taxon>
    </lineage>
</organism>
<feature type="compositionally biased region" description="Pro residues" evidence="1">
    <location>
        <begin position="145"/>
        <end position="155"/>
    </location>
</feature>
<feature type="region of interest" description="Disordered" evidence="1">
    <location>
        <begin position="39"/>
        <end position="266"/>
    </location>
</feature>
<dbReference type="Proteomes" id="UP000037035">
    <property type="component" value="Unassembled WGS sequence"/>
</dbReference>
<evidence type="ECO:0000256" key="1">
    <source>
        <dbReference type="SAM" id="MobiDB-lite"/>
    </source>
</evidence>
<feature type="compositionally biased region" description="Basic and acidic residues" evidence="1">
    <location>
        <begin position="69"/>
        <end position="86"/>
    </location>
</feature>
<evidence type="ECO:0000256" key="2">
    <source>
        <dbReference type="SAM" id="Phobius"/>
    </source>
</evidence>
<keyword evidence="2" id="KW-1133">Transmembrane helix</keyword>
<dbReference type="EMBL" id="LAVV01006860">
    <property type="protein sequence ID" value="KNZ57997.1"/>
    <property type="molecule type" value="Genomic_DNA"/>
</dbReference>
<evidence type="ECO:0000313" key="3">
    <source>
        <dbReference type="EMBL" id="KNZ57997.1"/>
    </source>
</evidence>
<keyword evidence="4" id="KW-1185">Reference proteome</keyword>
<reference evidence="3 4" key="1">
    <citation type="submission" date="2015-08" db="EMBL/GenBank/DDBJ databases">
        <title>Next Generation Sequencing and Analysis of the Genome of Puccinia sorghi L Schw, the Causal Agent of Maize Common Rust.</title>
        <authorList>
            <person name="Rochi L."/>
            <person name="Burguener G."/>
            <person name="Darino M."/>
            <person name="Turjanski A."/>
            <person name="Kreff E."/>
            <person name="Dieguez M.J."/>
            <person name="Sacco F."/>
        </authorList>
    </citation>
    <scope>NUCLEOTIDE SEQUENCE [LARGE SCALE GENOMIC DNA]</scope>
    <source>
        <strain evidence="3 4">RO10H11247</strain>
    </source>
</reference>
<protein>
    <submittedName>
        <fullName evidence="3">Uncharacterized protein</fullName>
    </submittedName>
</protein>
<keyword evidence="2" id="KW-0812">Transmembrane</keyword>
<feature type="compositionally biased region" description="Polar residues" evidence="1">
    <location>
        <begin position="44"/>
        <end position="68"/>
    </location>
</feature>
<evidence type="ECO:0000313" key="4">
    <source>
        <dbReference type="Proteomes" id="UP000037035"/>
    </source>
</evidence>